<comment type="similarity">
    <text evidence="1">Belongs to the NAD(P)-dependent epimerase/dehydratase family.</text>
</comment>
<reference evidence="3 4" key="1">
    <citation type="submission" date="2020-04" db="EMBL/GenBank/DDBJ databases">
        <authorList>
            <person name="Hitch T.C.A."/>
            <person name="Wylensek D."/>
            <person name="Clavel T."/>
        </authorList>
    </citation>
    <scope>NUCLEOTIDE SEQUENCE [LARGE SCALE GENOMIC DNA]</scope>
    <source>
        <strain evidence="3 4">PG-130-P53-12</strain>
    </source>
</reference>
<evidence type="ECO:0000313" key="4">
    <source>
        <dbReference type="Proteomes" id="UP000543804"/>
    </source>
</evidence>
<dbReference type="InterPro" id="IPR001509">
    <property type="entry name" value="Epimerase_deHydtase"/>
</dbReference>
<sequence>MKVLVTGGAGFIGSHLVRLLQKSGEDVTVVDNFSTGRRENLPNGITCRQVDVTSPALNDVFDEGAFDAVVHLAGQTTVHVSMADPELDGMQNVIGSIHVLEQARRCGVSRVIFASTAASYGDVPEERLPIDESEALSPLSFYGLSKVTVEKYLALYQRAYGLDYVVLRFANVYGERQGIGGEGGVISIFAKKVAQGEPLTIYGDGGQTRDFIYAGDIASGIYAALKTQQANRAYNLSTQTETSLKELVSVLEQAVGHEIPVSCKEARSGDIYQSVLANGRARRALGWQPEVSLEEGLRRTYRYFKEMQQQ</sequence>
<dbReference type="RefSeq" id="WP_170077254.1">
    <property type="nucleotide sequence ID" value="NZ_JABAFA010000008.1"/>
</dbReference>
<evidence type="ECO:0000259" key="2">
    <source>
        <dbReference type="Pfam" id="PF01370"/>
    </source>
</evidence>
<feature type="domain" description="NAD-dependent epimerase/dehydratase" evidence="2">
    <location>
        <begin position="3"/>
        <end position="236"/>
    </location>
</feature>
<dbReference type="SUPFAM" id="SSF51735">
    <property type="entry name" value="NAD(P)-binding Rossmann-fold domains"/>
    <property type="match status" value="1"/>
</dbReference>
<dbReference type="Gene3D" id="3.40.50.720">
    <property type="entry name" value="NAD(P)-binding Rossmann-like Domain"/>
    <property type="match status" value="1"/>
</dbReference>
<dbReference type="PANTHER" id="PTHR43000">
    <property type="entry name" value="DTDP-D-GLUCOSE 4,6-DEHYDRATASE-RELATED"/>
    <property type="match status" value="1"/>
</dbReference>
<dbReference type="Gene3D" id="3.90.25.10">
    <property type="entry name" value="UDP-galactose 4-epimerase, domain 1"/>
    <property type="match status" value="1"/>
</dbReference>
<keyword evidence="4" id="KW-1185">Reference proteome</keyword>
<comment type="caution">
    <text evidence="3">The sequence shown here is derived from an EMBL/GenBank/DDBJ whole genome shotgun (WGS) entry which is preliminary data.</text>
</comment>
<evidence type="ECO:0000256" key="1">
    <source>
        <dbReference type="ARBA" id="ARBA00007637"/>
    </source>
</evidence>
<organism evidence="3 4">
    <name type="scientific">Selenomonas bovis</name>
    <dbReference type="NCBI Taxonomy" id="416586"/>
    <lineage>
        <taxon>Bacteria</taxon>
        <taxon>Bacillati</taxon>
        <taxon>Bacillota</taxon>
        <taxon>Negativicutes</taxon>
        <taxon>Selenomonadales</taxon>
        <taxon>Selenomonadaceae</taxon>
        <taxon>Selenomonas</taxon>
    </lineage>
</organism>
<dbReference type="InterPro" id="IPR036291">
    <property type="entry name" value="NAD(P)-bd_dom_sf"/>
</dbReference>
<accession>A0A848B932</accession>
<proteinExistence type="inferred from homology"/>
<dbReference type="AlphaFoldDB" id="A0A848B932"/>
<evidence type="ECO:0000313" key="3">
    <source>
        <dbReference type="EMBL" id="NMD98624.1"/>
    </source>
</evidence>
<dbReference type="Proteomes" id="UP000543804">
    <property type="component" value="Unassembled WGS sequence"/>
</dbReference>
<dbReference type="Pfam" id="PF01370">
    <property type="entry name" value="Epimerase"/>
    <property type="match status" value="1"/>
</dbReference>
<name>A0A848B932_9FIRM</name>
<gene>
    <name evidence="3" type="ORF">HF878_03885</name>
</gene>
<dbReference type="EMBL" id="JABAFA010000008">
    <property type="protein sequence ID" value="NMD98624.1"/>
    <property type="molecule type" value="Genomic_DNA"/>
</dbReference>
<protein>
    <submittedName>
        <fullName evidence="3">NAD-dependent epimerase/dehydratase family protein</fullName>
    </submittedName>
</protein>